<evidence type="ECO:0000313" key="9">
    <source>
        <dbReference type="EMBL" id="KAL0249894.1"/>
    </source>
</evidence>
<comment type="caution">
    <text evidence="9">The sequence shown here is derived from an EMBL/GenBank/DDBJ whole genome shotgun (WGS) entry which is preliminary data.</text>
</comment>
<keyword evidence="6" id="KW-0175">Coiled coil</keyword>
<comment type="subcellular location">
    <subcellularLocation>
        <location evidence="1">Cytoplasm</location>
    </subcellularLocation>
</comment>
<dbReference type="EMBL" id="ATAM02000005">
    <property type="protein sequence ID" value="KAL0249894.1"/>
    <property type="molecule type" value="Genomic_DNA"/>
</dbReference>
<dbReference type="Proteomes" id="UP000054399">
    <property type="component" value="Unassembled WGS sequence"/>
</dbReference>
<dbReference type="RefSeq" id="XP_066614081.1">
    <property type="nucleotide sequence ID" value="XM_066757697.1"/>
</dbReference>
<evidence type="ECO:0000313" key="10">
    <source>
        <dbReference type="Proteomes" id="UP000054399"/>
    </source>
</evidence>
<dbReference type="PANTHER" id="PTHR12276:SF110">
    <property type="entry name" value="EPSIN-1-RELATED"/>
    <property type="match status" value="1"/>
</dbReference>
<name>A0ABR3BSH5_9TREE</name>
<keyword evidence="3" id="KW-0963">Cytoplasm</keyword>
<evidence type="ECO:0000256" key="3">
    <source>
        <dbReference type="ARBA" id="ARBA00022490"/>
    </source>
</evidence>
<feature type="region of interest" description="Disordered" evidence="7">
    <location>
        <begin position="492"/>
        <end position="531"/>
    </location>
</feature>
<sequence>MAASLQHFGRGALRVAKNYTKGYTDTQTKVREATSNDPWGPSGTMMNEIAQLTYNQNDFVEVMEMLDKRLNDKGKNWRHVFKALTLLDYCLHAGSENVVIYFKDNIYIIKTLKEFVYVDENGKDVGANVRQKAKDITNLLQDESRLREERRSRGAMRDRMLGTIEASGLRGDRDYGEPRSPSQQNEYSRPSPRPNRSRDEDDDLKKAIEESKRMSEDEARRRSVLTQEEDDLQRAIRLSEEEEAKRKREQESATQTALFDDSLNLQSQNAYTQQPDLFAQQTQQMPVQPTGGWPLVDVGWGQQQQQLQPQYTSYNPFYAQMQQQQMQQQQQQMQQQQQEEYMRQQMALQEQQRQQQEWMQQQQYLQQQQTSLLSQPTGYGSNNPFAPSLGSQQTGQIPSPQPQQQQPSFLPVPNVTAQSQSPTPQTQIPEQQPLEPQATARPTWTPQSKTNDGQHGQLASLLARGREDGLDTFGNMGNLRIPVGSTFHNSNRVAVQQTGAGSLGPNNPFGQRQAQQGQQQGQSSEQPFFSI</sequence>
<feature type="region of interest" description="Disordered" evidence="7">
    <location>
        <begin position="369"/>
        <end position="456"/>
    </location>
</feature>
<feature type="domain" description="ENTH" evidence="8">
    <location>
        <begin position="18"/>
        <end position="150"/>
    </location>
</feature>
<dbReference type="SMART" id="SM00726">
    <property type="entry name" value="UIM"/>
    <property type="match status" value="2"/>
</dbReference>
<dbReference type="SMART" id="SM00273">
    <property type="entry name" value="ENTH"/>
    <property type="match status" value="1"/>
</dbReference>
<evidence type="ECO:0000256" key="2">
    <source>
        <dbReference type="ARBA" id="ARBA00010130"/>
    </source>
</evidence>
<dbReference type="InterPro" id="IPR003903">
    <property type="entry name" value="UIM_dom"/>
</dbReference>
<keyword evidence="4" id="KW-0597">Phosphoprotein</keyword>
<feature type="compositionally biased region" description="Polar residues" evidence="7">
    <location>
        <begin position="440"/>
        <end position="454"/>
    </location>
</feature>
<feature type="compositionally biased region" description="Low complexity" evidence="7">
    <location>
        <begin position="391"/>
        <end position="437"/>
    </location>
</feature>
<comment type="similarity">
    <text evidence="2">Belongs to the epsin family.</text>
</comment>
<organism evidence="9 10">
    <name type="scientific">Cryptococcus tetragattii IND107</name>
    <dbReference type="NCBI Taxonomy" id="1296105"/>
    <lineage>
        <taxon>Eukaryota</taxon>
        <taxon>Fungi</taxon>
        <taxon>Dikarya</taxon>
        <taxon>Basidiomycota</taxon>
        <taxon>Agaricomycotina</taxon>
        <taxon>Tremellomycetes</taxon>
        <taxon>Tremellales</taxon>
        <taxon>Cryptococcaceae</taxon>
        <taxon>Cryptococcus</taxon>
        <taxon>Cryptococcus gattii species complex</taxon>
    </lineage>
</organism>
<reference evidence="10" key="1">
    <citation type="submission" date="2015-01" db="EMBL/GenBank/DDBJ databases">
        <title>The Genome Sequence of Cryptococcus gattii MMRL2647.</title>
        <authorList>
            <consortium name="The Broad Institute Genomics Platform"/>
            <person name="Cuomo C."/>
            <person name="Litvintseva A."/>
            <person name="Chen Y."/>
            <person name="Heitman J."/>
            <person name="Sun S."/>
            <person name="Springer D."/>
            <person name="Dromer F."/>
            <person name="Young S."/>
            <person name="Zeng Q."/>
            <person name="Gargeya S."/>
            <person name="Abouelleil A."/>
            <person name="Alvarado L."/>
            <person name="Chapman S.B."/>
            <person name="Gainer-Dewar J."/>
            <person name="Goldberg J."/>
            <person name="Griggs A."/>
            <person name="Gujja S."/>
            <person name="Hansen M."/>
            <person name="Howarth C."/>
            <person name="Imamovic A."/>
            <person name="Larimer J."/>
            <person name="Murphy C."/>
            <person name="Naylor J."/>
            <person name="Pearson M."/>
            <person name="Priest M."/>
            <person name="Roberts A."/>
            <person name="Saif S."/>
            <person name="Shea T."/>
            <person name="Sykes S."/>
            <person name="Wortman J."/>
            <person name="Nusbaum C."/>
            <person name="Birren B."/>
        </authorList>
    </citation>
    <scope>NUCLEOTIDE SEQUENCE [LARGE SCALE GENOMIC DNA]</scope>
    <source>
        <strain evidence="10">IND107</strain>
    </source>
</reference>
<evidence type="ECO:0000256" key="5">
    <source>
        <dbReference type="ARBA" id="ARBA00023121"/>
    </source>
</evidence>
<keyword evidence="5" id="KW-0446">Lipid-binding</keyword>
<evidence type="ECO:0000256" key="7">
    <source>
        <dbReference type="SAM" id="MobiDB-lite"/>
    </source>
</evidence>
<feature type="region of interest" description="Disordered" evidence="7">
    <location>
        <begin position="145"/>
        <end position="258"/>
    </location>
</feature>
<reference evidence="9 10" key="2">
    <citation type="submission" date="2024-01" db="EMBL/GenBank/DDBJ databases">
        <title>Comparative genomics of Cryptococcus and Kwoniella reveals pathogenesis evolution and contrasting modes of karyotype evolution via chromosome fusion or intercentromeric recombination.</title>
        <authorList>
            <person name="Coelho M.A."/>
            <person name="David-Palma M."/>
            <person name="Shea T."/>
            <person name="Bowers K."/>
            <person name="Mcginley-Smith S."/>
            <person name="Mohammad A.W."/>
            <person name="Gnirke A."/>
            <person name="Yurkov A.M."/>
            <person name="Nowrousian M."/>
            <person name="Sun S."/>
            <person name="Cuomo C.A."/>
            <person name="Heitman J."/>
        </authorList>
    </citation>
    <scope>NUCLEOTIDE SEQUENCE [LARGE SCALE GENOMIC DNA]</scope>
    <source>
        <strain evidence="9 10">IND107</strain>
    </source>
</reference>
<proteinExistence type="inferred from homology"/>
<feature type="coiled-coil region" evidence="6">
    <location>
        <begin position="319"/>
        <end position="368"/>
    </location>
</feature>
<dbReference type="PANTHER" id="PTHR12276">
    <property type="entry name" value="EPSIN/ENT-RELATED"/>
    <property type="match status" value="1"/>
</dbReference>
<dbReference type="InterPro" id="IPR008942">
    <property type="entry name" value="ENTH_VHS"/>
</dbReference>
<dbReference type="SUPFAM" id="SSF48464">
    <property type="entry name" value="ENTH/VHS domain"/>
    <property type="match status" value="1"/>
</dbReference>
<feature type="compositionally biased region" description="Low complexity" evidence="7">
    <location>
        <begin position="509"/>
        <end position="531"/>
    </location>
</feature>
<dbReference type="InterPro" id="IPR013809">
    <property type="entry name" value="ENTH"/>
</dbReference>
<evidence type="ECO:0000256" key="6">
    <source>
        <dbReference type="SAM" id="Coils"/>
    </source>
</evidence>
<feature type="compositionally biased region" description="Basic and acidic residues" evidence="7">
    <location>
        <begin position="145"/>
        <end position="160"/>
    </location>
</feature>
<feature type="compositionally biased region" description="Basic and acidic residues" evidence="7">
    <location>
        <begin position="196"/>
        <end position="221"/>
    </location>
</feature>
<dbReference type="GeneID" id="91990053"/>
<feature type="compositionally biased region" description="Basic and acidic residues" evidence="7">
    <location>
        <begin position="232"/>
        <end position="251"/>
    </location>
</feature>
<dbReference type="Pfam" id="PF01417">
    <property type="entry name" value="ENTH"/>
    <property type="match status" value="1"/>
</dbReference>
<dbReference type="CDD" id="cd16991">
    <property type="entry name" value="ENTH_Ent1_Ent2"/>
    <property type="match status" value="1"/>
</dbReference>
<evidence type="ECO:0000259" key="8">
    <source>
        <dbReference type="PROSITE" id="PS50942"/>
    </source>
</evidence>
<accession>A0ABR3BSH5</accession>
<keyword evidence="10" id="KW-1185">Reference proteome</keyword>
<dbReference type="PROSITE" id="PS50942">
    <property type="entry name" value="ENTH"/>
    <property type="match status" value="1"/>
</dbReference>
<protein>
    <recommendedName>
        <fullName evidence="8">ENTH domain-containing protein</fullName>
    </recommendedName>
</protein>
<evidence type="ECO:0000256" key="4">
    <source>
        <dbReference type="ARBA" id="ARBA00022553"/>
    </source>
</evidence>
<dbReference type="PROSITE" id="PS50330">
    <property type="entry name" value="UIM"/>
    <property type="match status" value="2"/>
</dbReference>
<feature type="compositionally biased region" description="Polar residues" evidence="7">
    <location>
        <begin position="376"/>
        <end position="385"/>
    </location>
</feature>
<evidence type="ECO:0000256" key="1">
    <source>
        <dbReference type="ARBA" id="ARBA00004496"/>
    </source>
</evidence>
<dbReference type="Gene3D" id="1.25.40.90">
    <property type="match status" value="1"/>
</dbReference>
<gene>
    <name evidence="9" type="ORF">I308_103197</name>
</gene>